<comment type="caution">
    <text evidence="2">The sequence shown here is derived from an EMBL/GenBank/DDBJ whole genome shotgun (WGS) entry which is preliminary data.</text>
</comment>
<organism evidence="2 3">
    <name type="scientific">Rubrivirga litoralis</name>
    <dbReference type="NCBI Taxonomy" id="3075598"/>
    <lineage>
        <taxon>Bacteria</taxon>
        <taxon>Pseudomonadati</taxon>
        <taxon>Rhodothermota</taxon>
        <taxon>Rhodothermia</taxon>
        <taxon>Rhodothermales</taxon>
        <taxon>Rubricoccaceae</taxon>
        <taxon>Rubrivirga</taxon>
    </lineage>
</organism>
<dbReference type="InterPro" id="IPR004363">
    <property type="entry name" value="Methylgl_synth"/>
</dbReference>
<dbReference type="InterPro" id="IPR017438">
    <property type="entry name" value="ATP-NAD_kinase_N"/>
</dbReference>
<keyword evidence="2" id="KW-0808">Transferase</keyword>
<dbReference type="Pfam" id="PF00781">
    <property type="entry name" value="DAGK_cat"/>
    <property type="match status" value="1"/>
</dbReference>
<evidence type="ECO:0000259" key="1">
    <source>
        <dbReference type="PROSITE" id="PS50146"/>
    </source>
</evidence>
<dbReference type="InterPro" id="IPR016064">
    <property type="entry name" value="NAD/diacylglycerol_kinase_sf"/>
</dbReference>
<proteinExistence type="predicted"/>
<dbReference type="SUPFAM" id="SSF111331">
    <property type="entry name" value="NAD kinase/diacylglycerol kinase-like"/>
    <property type="match status" value="1"/>
</dbReference>
<dbReference type="RefSeq" id="WP_311665592.1">
    <property type="nucleotide sequence ID" value="NZ_JAVRHT010000049.1"/>
</dbReference>
<dbReference type="PANTHER" id="PTHR30492:SF0">
    <property type="entry name" value="METHYLGLYOXAL SYNTHASE"/>
    <property type="match status" value="1"/>
</dbReference>
<keyword evidence="3" id="KW-1185">Reference proteome</keyword>
<dbReference type="Gene3D" id="3.40.50.10330">
    <property type="entry name" value="Probable inorganic polyphosphate/atp-NAD kinase, domain 1"/>
    <property type="match status" value="1"/>
</dbReference>
<dbReference type="EMBL" id="JAVRHT010000049">
    <property type="protein sequence ID" value="MDT0633068.1"/>
    <property type="molecule type" value="Genomic_DNA"/>
</dbReference>
<dbReference type="PANTHER" id="PTHR30492">
    <property type="entry name" value="METHYLGLYOXAL SYNTHASE"/>
    <property type="match status" value="1"/>
</dbReference>
<dbReference type="GO" id="GO:0016301">
    <property type="term" value="F:kinase activity"/>
    <property type="evidence" value="ECO:0007669"/>
    <property type="project" value="UniProtKB-KW"/>
</dbReference>
<protein>
    <submittedName>
        <fullName evidence="2">Diacylglycerol kinase family protein</fullName>
    </submittedName>
</protein>
<evidence type="ECO:0000313" key="2">
    <source>
        <dbReference type="EMBL" id="MDT0633068.1"/>
    </source>
</evidence>
<accession>A0ABU3BUV4</accession>
<name>A0ABU3BUV4_9BACT</name>
<reference evidence="2 3" key="1">
    <citation type="submission" date="2023-09" db="EMBL/GenBank/DDBJ databases">
        <authorList>
            <person name="Rey-Velasco X."/>
        </authorList>
    </citation>
    <scope>NUCLEOTIDE SEQUENCE [LARGE SCALE GENOMIC DNA]</scope>
    <source>
        <strain evidence="2 3">F394</strain>
    </source>
</reference>
<feature type="domain" description="DAGKc" evidence="1">
    <location>
        <begin position="1"/>
        <end position="128"/>
    </location>
</feature>
<sequence length="297" mass="30781">MRVGVLITPASGAATRPMPDEIAAAFERAGAQATVRTVGGEGDDALAAHVRRAAAESDVVVAAGGDGTVRAVAEALAGGAVPMGVLPMGTFNHFARGLGLPTELAAAAQTIREGVARPVSAGRAGGRLFLNNAALGLAPDVVVQRRESHGSRLGRVLATVPVALGALLHMDRLRLDADLDGRRASFETPFVFATPNRYAPSLFQFGVLDRRTDGSLNVYVATPDGPVDALRVGRRLLRGRLDRHLDASVAERVELAADEPRVRVLMDGDVVRLPSPVVIEGVPDAVRVVGPAAPSAG</sequence>
<dbReference type="SMART" id="SM00046">
    <property type="entry name" value="DAGKc"/>
    <property type="match status" value="1"/>
</dbReference>
<keyword evidence="2" id="KW-0418">Kinase</keyword>
<dbReference type="PROSITE" id="PS50146">
    <property type="entry name" value="DAGK"/>
    <property type="match status" value="1"/>
</dbReference>
<gene>
    <name evidence="2" type="ORF">RM540_15035</name>
</gene>
<evidence type="ECO:0000313" key="3">
    <source>
        <dbReference type="Proteomes" id="UP001267426"/>
    </source>
</evidence>
<dbReference type="Proteomes" id="UP001267426">
    <property type="component" value="Unassembled WGS sequence"/>
</dbReference>
<dbReference type="Gene3D" id="2.60.200.40">
    <property type="match status" value="1"/>
</dbReference>
<dbReference type="InterPro" id="IPR001206">
    <property type="entry name" value="Diacylglycerol_kinase_cat_dom"/>
</dbReference>